<evidence type="ECO:0000313" key="3">
    <source>
        <dbReference type="Proteomes" id="UP000234237"/>
    </source>
</evidence>
<dbReference type="Pfam" id="PF20591">
    <property type="entry name" value="DUF6792"/>
    <property type="match status" value="1"/>
</dbReference>
<gene>
    <name evidence="2" type="ORF">A21D_00517</name>
</gene>
<evidence type="ECO:0000259" key="1">
    <source>
        <dbReference type="Pfam" id="PF20591"/>
    </source>
</evidence>
<dbReference type="Proteomes" id="UP000234237">
    <property type="component" value="Chromosome"/>
</dbReference>
<feature type="domain" description="DUF6792" evidence="1">
    <location>
        <begin position="20"/>
        <end position="104"/>
    </location>
</feature>
<dbReference type="KEGG" id="vpn:A21D_00517"/>
<dbReference type="AlphaFoldDB" id="A0A2K9J3R0"/>
<organism evidence="2 3">
    <name type="scientific">Virgibacillus dokdonensis</name>
    <dbReference type="NCBI Taxonomy" id="302167"/>
    <lineage>
        <taxon>Bacteria</taxon>
        <taxon>Bacillati</taxon>
        <taxon>Bacillota</taxon>
        <taxon>Bacilli</taxon>
        <taxon>Bacillales</taxon>
        <taxon>Bacillaceae</taxon>
        <taxon>Virgibacillus</taxon>
    </lineage>
</organism>
<reference evidence="3" key="1">
    <citation type="submission" date="2016-11" db="EMBL/GenBank/DDBJ databases">
        <title>Complete genome sequence of Virgibacillus pantothenticus 21D, a halophilic bacterium isolated from the deep hypersaline anoxic basin Discovery in the Mediterranean Sea.</title>
        <authorList>
            <person name="Zeaiter Z."/>
            <person name="Booth J.M."/>
            <person name="Prosdocimi E.M."/>
            <person name="Mapelli F."/>
            <person name="Fusi M."/>
            <person name="Daffonchio D."/>
            <person name="Borin S."/>
            <person name="Crotti E."/>
        </authorList>
    </citation>
    <scope>NUCLEOTIDE SEQUENCE [LARGE SCALE GENOMIC DNA]</scope>
    <source>
        <strain evidence="3">21D</strain>
    </source>
</reference>
<dbReference type="EMBL" id="CP018622">
    <property type="protein sequence ID" value="AUJ23630.1"/>
    <property type="molecule type" value="Genomic_DNA"/>
</dbReference>
<evidence type="ECO:0000313" key="2">
    <source>
        <dbReference type="EMBL" id="AUJ23630.1"/>
    </source>
</evidence>
<dbReference type="InterPro" id="IPR046742">
    <property type="entry name" value="DUF6792"/>
</dbReference>
<accession>A0A2K9J3R0</accession>
<name>A0A2K9J3R0_9BACI</name>
<proteinExistence type="predicted"/>
<protein>
    <recommendedName>
        <fullName evidence="1">DUF6792 domain-containing protein</fullName>
    </recommendedName>
</protein>
<sequence>MMTKKLATSKEFKLRLIDLQYRNLPKEEMIQQIRHIYLEEHGEKLDAKVDVFNSYQSSHEFINISGYYGTAIHFNSEKSNVNAVYIVSQGSKDTLDWEYNVKNVCW</sequence>